<dbReference type="InterPro" id="IPR015287">
    <property type="entry name" value="Colicin_D_immunity_dom"/>
</dbReference>
<dbReference type="AlphaFoldDB" id="A0AA92X365"/>
<dbReference type="GO" id="GO:0015643">
    <property type="term" value="F:toxic substance binding"/>
    <property type="evidence" value="ECO:0007669"/>
    <property type="project" value="InterPro"/>
</dbReference>
<dbReference type="InterPro" id="IPR036471">
    <property type="entry name" value="Colicin_D_sf"/>
</dbReference>
<evidence type="ECO:0000259" key="1">
    <source>
        <dbReference type="Pfam" id="PF09204"/>
    </source>
</evidence>
<accession>A0AA92X365</accession>
<dbReference type="Pfam" id="PF09204">
    <property type="entry name" value="Colicin_immun"/>
    <property type="match status" value="1"/>
</dbReference>
<evidence type="ECO:0000313" key="2">
    <source>
        <dbReference type="EMBL" id="RJF55354.1"/>
    </source>
</evidence>
<reference evidence="2 3" key="1">
    <citation type="submission" date="2018-09" db="EMBL/GenBank/DDBJ databases">
        <title>Draft genome of a novel serratia sp. strain with antifungal activity.</title>
        <authorList>
            <person name="Dichmann S.I."/>
            <person name="Park B.P."/>
            <person name="Pathiraja D."/>
            <person name="Choi I.-G."/>
            <person name="Stougaard P."/>
            <person name="Hennessy R.C."/>
        </authorList>
    </citation>
    <scope>NUCLEOTIDE SEQUENCE [LARGE SCALE GENOMIC DNA]</scope>
    <source>
        <strain evidence="2 3">S40</strain>
    </source>
</reference>
<dbReference type="GO" id="GO:0030153">
    <property type="term" value="P:bacteriocin immunity"/>
    <property type="evidence" value="ECO:0007669"/>
    <property type="project" value="InterPro"/>
</dbReference>
<dbReference type="Gene3D" id="1.20.120.650">
    <property type="entry name" value="Colicin D"/>
    <property type="match status" value="1"/>
</dbReference>
<gene>
    <name evidence="2" type="ORF">D4100_13680</name>
</gene>
<protein>
    <submittedName>
        <fullName evidence="2">Colicin-D</fullName>
    </submittedName>
</protein>
<dbReference type="Proteomes" id="UP000284338">
    <property type="component" value="Unassembled WGS sequence"/>
</dbReference>
<sequence>MSSRLIYFAKQFVESKIDADKFADPYILMRNEERDFNKLKIEGKDVDEASSSIFCLADCYNHEPDRYDYELDEAGLRKKVKSILEKFNLL</sequence>
<dbReference type="RefSeq" id="WP_119804587.1">
    <property type="nucleotide sequence ID" value="NZ_QYYG01000003.1"/>
</dbReference>
<dbReference type="SUPFAM" id="SSF101125">
    <property type="entry name" value="Colicin D immunity protein"/>
    <property type="match status" value="1"/>
</dbReference>
<name>A0AA92X365_9GAMM</name>
<keyword evidence="3" id="KW-1185">Reference proteome</keyword>
<proteinExistence type="predicted"/>
<dbReference type="EMBL" id="QYYG01000003">
    <property type="protein sequence ID" value="RJF55354.1"/>
    <property type="molecule type" value="Genomic_DNA"/>
</dbReference>
<evidence type="ECO:0000313" key="3">
    <source>
        <dbReference type="Proteomes" id="UP000284338"/>
    </source>
</evidence>
<feature type="domain" description="Colicin D immunity protein" evidence="1">
    <location>
        <begin position="1"/>
        <end position="86"/>
    </location>
</feature>
<comment type="caution">
    <text evidence="2">The sequence shown here is derived from an EMBL/GenBank/DDBJ whole genome shotgun (WGS) entry which is preliminary data.</text>
</comment>
<organism evidence="2 3">
    <name type="scientific">Serratia inhibens</name>
    <dbReference type="NCBI Taxonomy" id="2338073"/>
    <lineage>
        <taxon>Bacteria</taxon>
        <taxon>Pseudomonadati</taxon>
        <taxon>Pseudomonadota</taxon>
        <taxon>Gammaproteobacteria</taxon>
        <taxon>Enterobacterales</taxon>
        <taxon>Yersiniaceae</taxon>
        <taxon>Serratia</taxon>
    </lineage>
</organism>